<dbReference type="Pfam" id="PF00447">
    <property type="entry name" value="HSF_DNA-bind"/>
    <property type="match status" value="1"/>
</dbReference>
<dbReference type="InterPro" id="IPR036388">
    <property type="entry name" value="WH-like_DNA-bd_sf"/>
</dbReference>
<feature type="domain" description="HSF-type DNA-binding" evidence="8">
    <location>
        <begin position="22"/>
        <end position="131"/>
    </location>
</feature>
<dbReference type="OrthoDB" id="6418155at2759"/>
<dbReference type="AlphaFoldDB" id="A0A9Q1CBK1"/>
<dbReference type="SMART" id="SM00415">
    <property type="entry name" value="HSF"/>
    <property type="match status" value="1"/>
</dbReference>
<evidence type="ECO:0000256" key="7">
    <source>
        <dbReference type="RuleBase" id="RU004020"/>
    </source>
</evidence>
<evidence type="ECO:0000313" key="9">
    <source>
        <dbReference type="EMBL" id="KAJ8041690.1"/>
    </source>
</evidence>
<keyword evidence="9" id="KW-0346">Stress response</keyword>
<dbReference type="Proteomes" id="UP001152320">
    <property type="component" value="Chromosome 5"/>
</dbReference>
<dbReference type="Gene3D" id="1.10.10.10">
    <property type="entry name" value="Winged helix-like DNA-binding domain superfamily/Winged helix DNA-binding domain"/>
    <property type="match status" value="1"/>
</dbReference>
<dbReference type="GO" id="GO:0005634">
    <property type="term" value="C:nucleus"/>
    <property type="evidence" value="ECO:0007669"/>
    <property type="project" value="UniProtKB-SubCell"/>
</dbReference>
<organism evidence="9 10">
    <name type="scientific">Holothuria leucospilota</name>
    <name type="common">Black long sea cucumber</name>
    <name type="synonym">Mertensiothuria leucospilota</name>
    <dbReference type="NCBI Taxonomy" id="206669"/>
    <lineage>
        <taxon>Eukaryota</taxon>
        <taxon>Metazoa</taxon>
        <taxon>Echinodermata</taxon>
        <taxon>Eleutherozoa</taxon>
        <taxon>Echinozoa</taxon>
        <taxon>Holothuroidea</taxon>
        <taxon>Aspidochirotacea</taxon>
        <taxon>Aspidochirotida</taxon>
        <taxon>Holothuriidae</taxon>
        <taxon>Holothuria</taxon>
    </lineage>
</organism>
<comment type="similarity">
    <text evidence="2 7">Belongs to the HSF family.</text>
</comment>
<dbReference type="GO" id="GO:0003700">
    <property type="term" value="F:DNA-binding transcription factor activity"/>
    <property type="evidence" value="ECO:0007669"/>
    <property type="project" value="InterPro"/>
</dbReference>
<keyword evidence="3" id="KW-0805">Transcription regulation</keyword>
<dbReference type="InterPro" id="IPR000232">
    <property type="entry name" value="HSF_DNA-bd"/>
</dbReference>
<comment type="caution">
    <text evidence="9">The sequence shown here is derived from an EMBL/GenBank/DDBJ whole genome shotgun (WGS) entry which is preliminary data.</text>
</comment>
<name>A0A9Q1CBK1_HOLLE</name>
<dbReference type="EMBL" id="JAIZAY010000005">
    <property type="protein sequence ID" value="KAJ8041690.1"/>
    <property type="molecule type" value="Genomic_DNA"/>
</dbReference>
<reference evidence="9" key="1">
    <citation type="submission" date="2021-10" db="EMBL/GenBank/DDBJ databases">
        <title>Tropical sea cucumber genome reveals ecological adaptation and Cuvierian tubules defense mechanism.</title>
        <authorList>
            <person name="Chen T."/>
        </authorList>
    </citation>
    <scope>NUCLEOTIDE SEQUENCE</scope>
    <source>
        <strain evidence="9">Nanhai2018</strain>
        <tissue evidence="9">Muscle</tissue>
    </source>
</reference>
<dbReference type="PANTHER" id="PTHR10015">
    <property type="entry name" value="HEAT SHOCK TRANSCRIPTION FACTOR"/>
    <property type="match status" value="1"/>
</dbReference>
<dbReference type="FunFam" id="1.10.10.10:FF:000349">
    <property type="entry name" value="Heat shock transcription factor, Y-linked"/>
    <property type="match status" value="1"/>
</dbReference>
<evidence type="ECO:0000256" key="2">
    <source>
        <dbReference type="ARBA" id="ARBA00006403"/>
    </source>
</evidence>
<sequence>MDYSSTEKDVKPPKFGILCPINTNTFPGKLWKLVNDDNCNSVTWNSSGSGIFINPTLFKEEVLHCEEFSMFKTQNFSSFVRQLNLYGFRKMTLSNKVKQGPCISKDLLMHQFQHQCFIRSRPDLLHHVRRAGARRKHRDIGFGGDSENVSPSLLKRRDGVSILTHPFHGWGLPTKRLSGYSMYSQPYPLGDVSNQMGSYSPSSCPKYPFQLTSPLDDFVKPLPTITLQVEQHPYFRADSGQPCALSLTWMANTAKGSLTSGDFGTSPENLIENGRFRRFVLIPEESDNLSSGLKLPSPSYVEKFRPKVYPTPTKSPEVAHVSSVSHPISEEIFLSARETGKTTVARPNEDQTTVSWSTMSPKVTTEQSRFLYSNTSENASRKWQVPGSRQIVRSAGDADNDINNGNRNYFLRESLIDGNTGEIVVVAE</sequence>
<dbReference type="PANTHER" id="PTHR10015:SF465">
    <property type="entry name" value="HSF-TYPE DNA-BINDING DOMAIN-CONTAINING PROTEIN"/>
    <property type="match status" value="1"/>
</dbReference>
<comment type="subcellular location">
    <subcellularLocation>
        <location evidence="1">Nucleus</location>
    </subcellularLocation>
</comment>
<evidence type="ECO:0000256" key="3">
    <source>
        <dbReference type="ARBA" id="ARBA00023015"/>
    </source>
</evidence>
<evidence type="ECO:0000256" key="4">
    <source>
        <dbReference type="ARBA" id="ARBA00023125"/>
    </source>
</evidence>
<evidence type="ECO:0000256" key="6">
    <source>
        <dbReference type="ARBA" id="ARBA00023242"/>
    </source>
</evidence>
<dbReference type="InterPro" id="IPR036390">
    <property type="entry name" value="WH_DNA-bd_sf"/>
</dbReference>
<evidence type="ECO:0000256" key="5">
    <source>
        <dbReference type="ARBA" id="ARBA00023163"/>
    </source>
</evidence>
<evidence type="ECO:0000259" key="8">
    <source>
        <dbReference type="SMART" id="SM00415"/>
    </source>
</evidence>
<evidence type="ECO:0000256" key="1">
    <source>
        <dbReference type="ARBA" id="ARBA00004123"/>
    </source>
</evidence>
<keyword evidence="4" id="KW-0238">DNA-binding</keyword>
<accession>A0A9Q1CBK1</accession>
<protein>
    <submittedName>
        <fullName evidence="9">Heat shock factor protein 5</fullName>
    </submittedName>
</protein>
<gene>
    <name evidence="9" type="ORF">HOLleu_12580</name>
</gene>
<keyword evidence="5" id="KW-0804">Transcription</keyword>
<proteinExistence type="inferred from homology"/>
<evidence type="ECO:0000313" key="10">
    <source>
        <dbReference type="Proteomes" id="UP001152320"/>
    </source>
</evidence>
<keyword evidence="6" id="KW-0539">Nucleus</keyword>
<dbReference type="GO" id="GO:0043565">
    <property type="term" value="F:sequence-specific DNA binding"/>
    <property type="evidence" value="ECO:0007669"/>
    <property type="project" value="InterPro"/>
</dbReference>
<dbReference type="SUPFAM" id="SSF46785">
    <property type="entry name" value="Winged helix' DNA-binding domain"/>
    <property type="match status" value="1"/>
</dbReference>
<keyword evidence="10" id="KW-1185">Reference proteome</keyword>